<dbReference type="PANTHER" id="PTHR43853:SF15">
    <property type="entry name" value="3-KETOACYL-COA THIOLASE 5, PEROXISOMAL"/>
    <property type="match status" value="1"/>
</dbReference>
<evidence type="ECO:0000256" key="4">
    <source>
        <dbReference type="ARBA" id="ARBA00023315"/>
    </source>
</evidence>
<dbReference type="InterPro" id="IPR020613">
    <property type="entry name" value="Thiolase_CS"/>
</dbReference>
<evidence type="ECO:0000256" key="1">
    <source>
        <dbReference type="ARBA" id="ARBA00005189"/>
    </source>
</evidence>
<dbReference type="NCBIfam" id="TIGR01930">
    <property type="entry name" value="AcCoA-C-Actrans"/>
    <property type="match status" value="1"/>
</dbReference>
<dbReference type="InterPro" id="IPR016039">
    <property type="entry name" value="Thiolase-like"/>
</dbReference>
<keyword evidence="9" id="KW-1185">Reference proteome</keyword>
<evidence type="ECO:0000256" key="2">
    <source>
        <dbReference type="ARBA" id="ARBA00010982"/>
    </source>
</evidence>
<feature type="domain" description="Thiolase N-terminal" evidence="6">
    <location>
        <begin position="51"/>
        <end position="306"/>
    </location>
</feature>
<dbReference type="SUPFAM" id="SSF53901">
    <property type="entry name" value="Thiolase-like"/>
    <property type="match status" value="2"/>
</dbReference>
<dbReference type="InterPro" id="IPR020617">
    <property type="entry name" value="Thiolase_C"/>
</dbReference>
<comment type="similarity">
    <text evidence="2 5">Belongs to the thiolase-like superfamily. Thiolase family.</text>
</comment>
<dbReference type="PIRSF" id="PIRSF000429">
    <property type="entry name" value="Ac-CoA_Ac_transf"/>
    <property type="match status" value="1"/>
</dbReference>
<evidence type="ECO:0000313" key="8">
    <source>
        <dbReference type="EMBL" id="KAJ9697141.1"/>
    </source>
</evidence>
<accession>A0AA38ZXP1</accession>
<comment type="pathway">
    <text evidence="1">Lipid metabolism.</text>
</comment>
<dbReference type="CDD" id="cd00751">
    <property type="entry name" value="thiolase"/>
    <property type="match status" value="1"/>
</dbReference>
<evidence type="ECO:0000313" key="9">
    <source>
        <dbReference type="Proteomes" id="UP001168098"/>
    </source>
</evidence>
<name>A0AA38ZXP1_VITRO</name>
<reference evidence="8 9" key="1">
    <citation type="journal article" date="2023" name="BMC Biotechnol.">
        <title>Vitis rotundifolia cv Carlos genome sequencing.</title>
        <authorList>
            <person name="Huff M."/>
            <person name="Hulse-Kemp A."/>
            <person name="Scheffler B."/>
            <person name="Youngblood R."/>
            <person name="Simpson S."/>
            <person name="Babiker E."/>
            <person name="Staton M."/>
        </authorList>
    </citation>
    <scope>NUCLEOTIDE SEQUENCE [LARGE SCALE GENOMIC DNA]</scope>
    <source>
        <tissue evidence="8">Leaf</tissue>
    </source>
</reference>
<dbReference type="PROSITE" id="PS00737">
    <property type="entry name" value="THIOLASE_2"/>
    <property type="match status" value="1"/>
</dbReference>
<gene>
    <name evidence="8" type="ORF">PVL29_009072</name>
</gene>
<comment type="caution">
    <text evidence="8">The sequence shown here is derived from an EMBL/GenBank/DDBJ whole genome shotgun (WGS) entry which is preliminary data.</text>
</comment>
<dbReference type="PANTHER" id="PTHR43853">
    <property type="entry name" value="3-KETOACYL-COA THIOLASE, PEROXISOMAL"/>
    <property type="match status" value="1"/>
</dbReference>
<keyword evidence="4 5" id="KW-0012">Acyltransferase</keyword>
<dbReference type="Pfam" id="PF02803">
    <property type="entry name" value="Thiolase_C"/>
    <property type="match status" value="2"/>
</dbReference>
<protein>
    <submittedName>
        <fullName evidence="8">Uncharacterized protein</fullName>
    </submittedName>
</protein>
<evidence type="ECO:0000259" key="6">
    <source>
        <dbReference type="Pfam" id="PF00108"/>
    </source>
</evidence>
<dbReference type="GO" id="GO:0003988">
    <property type="term" value="F:acetyl-CoA C-acyltransferase activity"/>
    <property type="evidence" value="ECO:0007669"/>
    <property type="project" value="TreeGrafter"/>
</dbReference>
<evidence type="ECO:0000256" key="5">
    <source>
        <dbReference type="RuleBase" id="RU003557"/>
    </source>
</evidence>
<evidence type="ECO:0000256" key="3">
    <source>
        <dbReference type="ARBA" id="ARBA00022679"/>
    </source>
</evidence>
<keyword evidence="3 5" id="KW-0808">Transferase</keyword>
<dbReference type="InterPro" id="IPR002155">
    <property type="entry name" value="Thiolase"/>
</dbReference>
<dbReference type="Proteomes" id="UP001168098">
    <property type="component" value="Unassembled WGS sequence"/>
</dbReference>
<dbReference type="EMBL" id="JARBHA010000007">
    <property type="protein sequence ID" value="KAJ9697141.1"/>
    <property type="molecule type" value="Genomic_DNA"/>
</dbReference>
<dbReference type="Pfam" id="PF00108">
    <property type="entry name" value="Thiolase_N"/>
    <property type="match status" value="1"/>
</dbReference>
<dbReference type="GO" id="GO:0006635">
    <property type="term" value="P:fatty acid beta-oxidation"/>
    <property type="evidence" value="ECO:0007669"/>
    <property type="project" value="TreeGrafter"/>
</dbReference>
<dbReference type="GO" id="GO:0005777">
    <property type="term" value="C:peroxisome"/>
    <property type="evidence" value="ECO:0007669"/>
    <property type="project" value="TreeGrafter"/>
</dbReference>
<sequence length="442" mass="46599">MEKAINRQRVLLEHLRPSSSSPSPIDESSLSASICLAGNRATNPVDSGDDIVVVAACRTAICKAKRGGFKDTLPDDVLAPVLKALIEKTNVDPSEVGDIVVGTVLAPGSQRAIECRMAAFYAGFPDTVPIRTVNRQCSSGLQAVVDVVAAIRAGLYDIGIGAGLESMTTDNIAGVTTVNPKVDVFAQARDCLLPMGLTSENVAKRYGVTRQEQDQAAVESHRRAAAASASGKFKEEIIPVSTKIVDPKTGEVKPFIISVDDGIRPDTNMKSLAKLKPAFAKDGSTTAGNASQVSDGAGGALLMKRSLAMKRGLPILGSFRSFAAVGVEPGVMGIGPAVAIPIAAKNAGLEIADIDLFEINEVLIWMISIIIMTKLVFKFKHLKVGNSVGLCMQAFASQYVYCCKKLDLDPKKVNVNGGALALGHPLGATGILCFYELWKADC</sequence>
<dbReference type="PROSITE" id="PS00098">
    <property type="entry name" value="THIOLASE_1"/>
    <property type="match status" value="1"/>
</dbReference>
<feature type="domain" description="Thiolase C-terminal" evidence="7">
    <location>
        <begin position="314"/>
        <end position="363"/>
    </location>
</feature>
<dbReference type="InterPro" id="IPR050215">
    <property type="entry name" value="Thiolase-like_sf_Thiolase"/>
</dbReference>
<dbReference type="Gene3D" id="3.40.47.10">
    <property type="match status" value="1"/>
</dbReference>
<dbReference type="GO" id="GO:0010124">
    <property type="term" value="P:phenylacetate catabolic process"/>
    <property type="evidence" value="ECO:0007669"/>
    <property type="project" value="TreeGrafter"/>
</dbReference>
<organism evidence="8 9">
    <name type="scientific">Vitis rotundifolia</name>
    <name type="common">Muscadine grape</name>
    <dbReference type="NCBI Taxonomy" id="103349"/>
    <lineage>
        <taxon>Eukaryota</taxon>
        <taxon>Viridiplantae</taxon>
        <taxon>Streptophyta</taxon>
        <taxon>Embryophyta</taxon>
        <taxon>Tracheophyta</taxon>
        <taxon>Spermatophyta</taxon>
        <taxon>Magnoliopsida</taxon>
        <taxon>eudicotyledons</taxon>
        <taxon>Gunneridae</taxon>
        <taxon>Pentapetalae</taxon>
        <taxon>rosids</taxon>
        <taxon>Vitales</taxon>
        <taxon>Vitaceae</taxon>
        <taxon>Viteae</taxon>
        <taxon>Vitis</taxon>
    </lineage>
</organism>
<dbReference type="InterPro" id="IPR020616">
    <property type="entry name" value="Thiolase_N"/>
</dbReference>
<feature type="domain" description="Thiolase C-terminal" evidence="7">
    <location>
        <begin position="393"/>
        <end position="432"/>
    </location>
</feature>
<dbReference type="AlphaFoldDB" id="A0AA38ZXP1"/>
<evidence type="ECO:0000259" key="7">
    <source>
        <dbReference type="Pfam" id="PF02803"/>
    </source>
</evidence>
<proteinExistence type="inferred from homology"/>
<dbReference type="InterPro" id="IPR020615">
    <property type="entry name" value="Thiolase_acyl_enz_int_AS"/>
</dbReference>